<dbReference type="InterPro" id="IPR006059">
    <property type="entry name" value="SBP"/>
</dbReference>
<dbReference type="InterPro" id="IPR006061">
    <property type="entry name" value="SBP_1_CS"/>
</dbReference>
<evidence type="ECO:0000256" key="2">
    <source>
        <dbReference type="ARBA" id="ARBA00022448"/>
    </source>
</evidence>
<keyword evidence="2" id="KW-0813">Transport</keyword>
<dbReference type="PRINTS" id="PR00181">
    <property type="entry name" value="MALTOSEBP"/>
</dbReference>
<evidence type="ECO:0000256" key="6">
    <source>
        <dbReference type="SAM" id="SignalP"/>
    </source>
</evidence>
<dbReference type="RefSeq" id="WP_369340862.1">
    <property type="nucleotide sequence ID" value="NZ_CP129675.1"/>
</dbReference>
<gene>
    <name evidence="9" type="ORF">QN062_05590</name>
    <name evidence="8" type="ORF">QN216_10200</name>
    <name evidence="7" type="ORF">QN217_00275</name>
</gene>
<dbReference type="GO" id="GO:0015144">
    <property type="term" value="F:carbohydrate transmembrane transporter activity"/>
    <property type="evidence" value="ECO:0007669"/>
    <property type="project" value="InterPro"/>
</dbReference>
<organism evidence="8">
    <name type="scientific">Bifidobacterium fermentum</name>
    <dbReference type="NCBI Taxonomy" id="3059035"/>
    <lineage>
        <taxon>Bacteria</taxon>
        <taxon>Bacillati</taxon>
        <taxon>Actinomycetota</taxon>
        <taxon>Actinomycetes</taxon>
        <taxon>Bifidobacteriales</taxon>
        <taxon>Bifidobacteriaceae</taxon>
        <taxon>Bifidobacterium</taxon>
    </lineage>
</organism>
<evidence type="ECO:0000256" key="3">
    <source>
        <dbReference type="ARBA" id="ARBA00022597"/>
    </source>
</evidence>
<feature type="chain" id="PRO_5044175366" description="Maltodextrin-binding protein" evidence="6">
    <location>
        <begin position="27"/>
        <end position="418"/>
    </location>
</feature>
<dbReference type="PROSITE" id="PS51257">
    <property type="entry name" value="PROKAR_LIPOPROTEIN"/>
    <property type="match status" value="1"/>
</dbReference>
<evidence type="ECO:0000313" key="8">
    <source>
        <dbReference type="EMBL" id="XDS48662.1"/>
    </source>
</evidence>
<dbReference type="EMBL" id="CP129675">
    <property type="protein sequence ID" value="XDS46635.1"/>
    <property type="molecule type" value="Genomic_DNA"/>
</dbReference>
<proteinExistence type="inferred from homology"/>
<reference evidence="8" key="1">
    <citation type="submission" date="2023-07" db="EMBL/GenBank/DDBJ databases">
        <title>Bifidobacterium aquikefiriaerophilum sp. nov. and Bifidobacterium eccum sp. nov., isolated from water kefir.</title>
        <authorList>
            <person name="Breselge S."/>
            <person name="Bellassi P."/>
            <person name="Barcenilla C."/>
            <person name="Alvarez-Ordonez A."/>
            <person name="Morelli L."/>
            <person name="Cotter P.D."/>
        </authorList>
    </citation>
    <scope>NUCLEOTIDE SEQUENCE</scope>
    <source>
        <strain evidence="9">WK012_4_13</strain>
        <strain evidence="8">WK013_4_14</strain>
        <strain evidence="7">WK048_4_13</strain>
    </source>
</reference>
<dbReference type="PROSITE" id="PS01037">
    <property type="entry name" value="SBP_BACTERIAL_1"/>
    <property type="match status" value="1"/>
</dbReference>
<keyword evidence="3" id="KW-0762">Sugar transport</keyword>
<dbReference type="PANTHER" id="PTHR30061:SF50">
    <property type="entry name" value="MALTOSE_MALTODEXTRIN-BINDING PERIPLASMIC PROTEIN"/>
    <property type="match status" value="1"/>
</dbReference>
<dbReference type="SUPFAM" id="SSF53850">
    <property type="entry name" value="Periplasmic binding protein-like II"/>
    <property type="match status" value="1"/>
</dbReference>
<evidence type="ECO:0000256" key="4">
    <source>
        <dbReference type="ARBA" id="ARBA00022729"/>
    </source>
</evidence>
<dbReference type="InterPro" id="IPR006060">
    <property type="entry name" value="Maltose/Cyclodextrin-bd"/>
</dbReference>
<dbReference type="KEGG" id="bfk:QN062_05590"/>
<dbReference type="EMBL" id="CP129683">
    <property type="protein sequence ID" value="XDS49891.1"/>
    <property type="molecule type" value="Genomic_DNA"/>
</dbReference>
<feature type="signal peptide" evidence="6">
    <location>
        <begin position="1"/>
        <end position="26"/>
    </location>
</feature>
<evidence type="ECO:0000313" key="9">
    <source>
        <dbReference type="EMBL" id="XDS49891.1"/>
    </source>
</evidence>
<dbReference type="CDD" id="cd14748">
    <property type="entry name" value="PBP2_UgpB"/>
    <property type="match status" value="1"/>
</dbReference>
<dbReference type="GO" id="GO:0042956">
    <property type="term" value="P:maltodextrin transmembrane transport"/>
    <property type="evidence" value="ECO:0007669"/>
    <property type="project" value="TreeGrafter"/>
</dbReference>
<accession>A0AB39UI83</accession>
<sequence>MFTKKRIMQAVTVSLAAGMLLSGCSAGSSSSGGREQLTFWGPWSGDQVAQINQMTKKYNASQTKYTVKYTAQSSAMEQKLLTSMAAGDSPDVVLWDSFNTSTYAPKGALQPLNDLIKKDKIDTSTYYPAALDQLKYDGKTYGLPLVSDVRALVYNKTMLKDAGITTLPTTWDELLADAKKMTVYKNGKLEKSGFSLQGVGFFQMFLWQAGGESVSKDGKKATFNSAQGLEVLNFWKQLLDNHIYENGYDTNTDEFSAGNVAMKIDAPWDIPTLDKSGVDYGFAELPAGPTGIKASQTGGFGLVIPKGAKHADGAWDFIKWFAANKDNELAFCKIAQWLPADTEVAKDAYWKSEKWTPFIKSLEYARPRPTITGWSDASSKTLDPALQQFMAGRLTAKQALNQAESQINPLLEKAAANQ</sequence>
<dbReference type="AlphaFoldDB" id="A0AB39UI83"/>
<evidence type="ECO:0000256" key="5">
    <source>
        <dbReference type="ARBA" id="ARBA00030303"/>
    </source>
</evidence>
<keyword evidence="4 6" id="KW-0732">Signal</keyword>
<dbReference type="Gene3D" id="3.40.190.10">
    <property type="entry name" value="Periplasmic binding protein-like II"/>
    <property type="match status" value="1"/>
</dbReference>
<dbReference type="GO" id="GO:0055052">
    <property type="term" value="C:ATP-binding cassette (ABC) transporter complex, substrate-binding subunit-containing"/>
    <property type="evidence" value="ECO:0007669"/>
    <property type="project" value="TreeGrafter"/>
</dbReference>
<dbReference type="GO" id="GO:0015768">
    <property type="term" value="P:maltose transport"/>
    <property type="evidence" value="ECO:0007669"/>
    <property type="project" value="TreeGrafter"/>
</dbReference>
<dbReference type="Pfam" id="PF13416">
    <property type="entry name" value="SBP_bac_8"/>
    <property type="match status" value="1"/>
</dbReference>
<dbReference type="PANTHER" id="PTHR30061">
    <property type="entry name" value="MALTOSE-BINDING PERIPLASMIC PROTEIN"/>
    <property type="match status" value="1"/>
</dbReference>
<evidence type="ECO:0000256" key="1">
    <source>
        <dbReference type="ARBA" id="ARBA00008520"/>
    </source>
</evidence>
<protein>
    <recommendedName>
        <fullName evidence="5">Maltodextrin-binding protein</fullName>
    </recommendedName>
</protein>
<dbReference type="GO" id="GO:1901982">
    <property type="term" value="F:maltose binding"/>
    <property type="evidence" value="ECO:0007669"/>
    <property type="project" value="TreeGrafter"/>
</dbReference>
<evidence type="ECO:0000313" key="7">
    <source>
        <dbReference type="EMBL" id="XDS46635.1"/>
    </source>
</evidence>
<dbReference type="EMBL" id="CP129682">
    <property type="protein sequence ID" value="XDS48662.1"/>
    <property type="molecule type" value="Genomic_DNA"/>
</dbReference>
<name>A0AB39UI83_9BIFI</name>
<comment type="similarity">
    <text evidence="1">Belongs to the bacterial solute-binding protein 1 family.</text>
</comment>